<dbReference type="Gene3D" id="3.30.420.10">
    <property type="entry name" value="Ribonuclease H-like superfamily/Ribonuclease H"/>
    <property type="match status" value="1"/>
</dbReference>
<evidence type="ECO:0000313" key="2">
    <source>
        <dbReference type="Proteomes" id="UP001595722"/>
    </source>
</evidence>
<accession>A0ABV7VP18</accession>
<name>A0ABV7VP18_9GAMM</name>
<evidence type="ECO:0000313" key="1">
    <source>
        <dbReference type="EMBL" id="MFC3679235.1"/>
    </source>
</evidence>
<dbReference type="Proteomes" id="UP001595722">
    <property type="component" value="Unassembled WGS sequence"/>
</dbReference>
<proteinExistence type="predicted"/>
<dbReference type="InterPro" id="IPR036397">
    <property type="entry name" value="RNaseH_sf"/>
</dbReference>
<comment type="caution">
    <text evidence="1">The sequence shown here is derived from an EMBL/GenBank/DDBJ whole genome shotgun (WGS) entry which is preliminary data.</text>
</comment>
<keyword evidence="2" id="KW-1185">Reference proteome</keyword>
<evidence type="ECO:0008006" key="3">
    <source>
        <dbReference type="Google" id="ProtNLM"/>
    </source>
</evidence>
<dbReference type="RefSeq" id="WP_376864893.1">
    <property type="nucleotide sequence ID" value="NZ_JBHRYB010000003.1"/>
</dbReference>
<protein>
    <recommendedName>
        <fullName evidence="3">Exonuclease domain-containing protein</fullName>
    </recommendedName>
</protein>
<dbReference type="SUPFAM" id="SSF53098">
    <property type="entry name" value="Ribonuclease H-like"/>
    <property type="match status" value="1"/>
</dbReference>
<sequence>MENRQQHSEDIQPPAIIDLEASGFGRGSYPIEVGFALEDRQIHSFLIKPAPGWTHWSDDAEKIHGISRQQLEDDGLSPREIALKMNELLRGKTLYSDAWSFDSSWIGRLFDEAELVQRFRIETVNKLLSQQQMEAWHDTKKDLWQEMDIGRHRAANDVRVLQETFLRVTRAQL</sequence>
<organism evidence="1 2">
    <name type="scientific">Bacterioplanoides pacificum</name>
    <dbReference type="NCBI Taxonomy" id="1171596"/>
    <lineage>
        <taxon>Bacteria</taxon>
        <taxon>Pseudomonadati</taxon>
        <taxon>Pseudomonadota</taxon>
        <taxon>Gammaproteobacteria</taxon>
        <taxon>Oceanospirillales</taxon>
        <taxon>Oceanospirillaceae</taxon>
        <taxon>Bacterioplanoides</taxon>
    </lineage>
</organism>
<reference evidence="2" key="1">
    <citation type="journal article" date="2019" name="Int. J. Syst. Evol. Microbiol.">
        <title>The Global Catalogue of Microorganisms (GCM) 10K type strain sequencing project: providing services to taxonomists for standard genome sequencing and annotation.</title>
        <authorList>
            <consortium name="The Broad Institute Genomics Platform"/>
            <consortium name="The Broad Institute Genome Sequencing Center for Infectious Disease"/>
            <person name="Wu L."/>
            <person name="Ma J."/>
        </authorList>
    </citation>
    <scope>NUCLEOTIDE SEQUENCE [LARGE SCALE GENOMIC DNA]</scope>
    <source>
        <strain evidence="2">KCTC 42424</strain>
    </source>
</reference>
<gene>
    <name evidence="1" type="ORF">ACFOMG_03810</name>
</gene>
<dbReference type="EMBL" id="JBHRYB010000003">
    <property type="protein sequence ID" value="MFC3679235.1"/>
    <property type="molecule type" value="Genomic_DNA"/>
</dbReference>
<dbReference type="InterPro" id="IPR012337">
    <property type="entry name" value="RNaseH-like_sf"/>
</dbReference>